<feature type="domain" description="Protein G-related albumin-binding (GA) module" evidence="4">
    <location>
        <begin position="291"/>
        <end position="343"/>
    </location>
</feature>
<feature type="domain" description="Protein G-related albumin-binding (GA) module" evidence="4">
    <location>
        <begin position="474"/>
        <end position="526"/>
    </location>
</feature>
<feature type="non-terminal residue" evidence="6">
    <location>
        <position position="685"/>
    </location>
</feature>
<evidence type="ECO:0000256" key="1">
    <source>
        <dbReference type="ARBA" id="ARBA00022737"/>
    </source>
</evidence>
<feature type="domain" description="Protein G-related albumin-binding (GA) module" evidence="4">
    <location>
        <begin position="535"/>
        <end position="587"/>
    </location>
</feature>
<gene>
    <name evidence="6" type="ORF">SAMN05421767_1741</name>
</gene>
<feature type="domain" description="Protein G-related albumin-binding (GA) module" evidence="4">
    <location>
        <begin position="596"/>
        <end position="648"/>
    </location>
</feature>
<dbReference type="EMBL" id="FOGF01000074">
    <property type="protein sequence ID" value="SER52169.1"/>
    <property type="molecule type" value="Genomic_DNA"/>
</dbReference>
<dbReference type="InterPro" id="IPR040806">
    <property type="entry name" value="SpuA_C"/>
</dbReference>
<accession>A0A1H9PWM1</accession>
<sequence>QEKALLKGDVIADAQTAGLTAIENPTGVTLTTDGIKVDGLTTAIIRLAKVDPQAEHDKKVAEAVKKVKALDDLTSDEQQKFIDELQATQIGDDLDAIVKKAEDLAAQKQAHAAKVAEAKKEIAAMEGLTDEEKSDFNTKLDATTVGTDLTPIITEAQNLSDQHIADQAQAEHDAKVAEAKKEIAAMEGLTDEEKSDFNTKLDNTKVGDNLDPIIEEAQNLSDQHIADQAQAEHDAKVAEAKKQIEAMPGLTDTEKADFNTKLDATTVGDNLDPIIDEAQNLSDQHIAEQKQAHAAKVAEAKKEIAAMEGLTDEEKSDFNTKLDATTVGTDLTPIITEAQNLSDQHIADQAQAEHDKKVVEAKKQIAAMEGLTDEEKSDFNTKLDNTKVGDNLDPIIDEAQNLSDQHIADQAQAEHDAKVAEAKKQIEAMPGLSDDEKSDFNTKLDATKVGDNLDQIIEEAQNLSDQHIADQAQAEHDAKVAEAKKQIEAMEGLTDEEKSDFNTKLDATTVGTDLTPIITEAQNLSDQHIADQAQAEHDAKVAEAKKQIEAMPGLSDTEKADFNTKLDNTKVGDNLDPIIEEAQNLSDQHIADQAQAEHDAKVAEAKKQIEAMEGLTDTEKADFNTKLDATKVGDNLDPIIDEAQNLSDQHIAEQKPSKQRGWIKENGNWFYYKEDGQKAIGWLPE</sequence>
<feature type="coiled-coil region" evidence="3">
    <location>
        <begin position="473"/>
        <end position="500"/>
    </location>
</feature>
<evidence type="ECO:0000256" key="3">
    <source>
        <dbReference type="SAM" id="Coils"/>
    </source>
</evidence>
<dbReference type="PROSITE" id="PS51170">
    <property type="entry name" value="CW"/>
    <property type="match status" value="1"/>
</dbReference>
<keyword evidence="1" id="KW-0677">Repeat</keyword>
<keyword evidence="7" id="KW-1185">Reference proteome</keyword>
<feature type="domain" description="Protein G-related albumin-binding (GA) module" evidence="4">
    <location>
        <begin position="54"/>
        <end position="106"/>
    </location>
</feature>
<protein>
    <recommendedName>
        <fullName evidence="8">GA module</fullName>
    </recommendedName>
</protein>
<feature type="domain" description="Protein G-related albumin-binding (GA) module" evidence="4">
    <location>
        <begin position="231"/>
        <end position="283"/>
    </location>
</feature>
<keyword evidence="3" id="KW-0175">Coiled coil</keyword>
<feature type="coiled-coil region" evidence="3">
    <location>
        <begin position="101"/>
        <end position="128"/>
    </location>
</feature>
<dbReference type="InterPro" id="IPR018337">
    <property type="entry name" value="Cell_wall/Cho-bd_repeat"/>
</dbReference>
<dbReference type="InterPro" id="IPR013780">
    <property type="entry name" value="Glyco_hydro_b"/>
</dbReference>
<dbReference type="Gene3D" id="2.60.40.1180">
    <property type="entry name" value="Golgi alpha-mannosidase II"/>
    <property type="match status" value="1"/>
</dbReference>
<dbReference type="SUPFAM" id="SSF69360">
    <property type="entry name" value="Cell wall binding repeat"/>
    <property type="match status" value="1"/>
</dbReference>
<evidence type="ECO:0000313" key="6">
    <source>
        <dbReference type="EMBL" id="SER52169.1"/>
    </source>
</evidence>
<feature type="repeat" description="Cell wall-binding" evidence="2">
    <location>
        <begin position="659"/>
        <end position="678"/>
    </location>
</feature>
<feature type="domain" description="Protein G-related albumin-binding (GA) module" evidence="4">
    <location>
        <begin position="352"/>
        <end position="404"/>
    </location>
</feature>
<feature type="non-terminal residue" evidence="6">
    <location>
        <position position="1"/>
    </location>
</feature>
<evidence type="ECO:0000259" key="5">
    <source>
        <dbReference type="Pfam" id="PF18033"/>
    </source>
</evidence>
<evidence type="ECO:0000256" key="2">
    <source>
        <dbReference type="PROSITE-ProRule" id="PRU00591"/>
    </source>
</evidence>
<dbReference type="RefSeq" id="WP_177159607.1">
    <property type="nucleotide sequence ID" value="NZ_FOGF01000074.1"/>
</dbReference>
<feature type="domain" description="Protein G-related albumin-binding (GA) module" evidence="4">
    <location>
        <begin position="413"/>
        <end position="465"/>
    </location>
</feature>
<organism evidence="6 7">
    <name type="scientific">Granulicatella balaenopterae</name>
    <dbReference type="NCBI Taxonomy" id="137733"/>
    <lineage>
        <taxon>Bacteria</taxon>
        <taxon>Bacillati</taxon>
        <taxon>Bacillota</taxon>
        <taxon>Bacilli</taxon>
        <taxon>Lactobacillales</taxon>
        <taxon>Carnobacteriaceae</taxon>
        <taxon>Granulicatella</taxon>
    </lineage>
</organism>
<feature type="domain" description="SpuA C-terminal" evidence="5">
    <location>
        <begin position="5"/>
        <end position="47"/>
    </location>
</feature>
<dbReference type="Proteomes" id="UP000198556">
    <property type="component" value="Unassembled WGS sequence"/>
</dbReference>
<dbReference type="STRING" id="137733.SAMN05421767_1741"/>
<dbReference type="Pfam" id="PF01468">
    <property type="entry name" value="GA"/>
    <property type="match status" value="10"/>
</dbReference>
<dbReference type="AlphaFoldDB" id="A0A1H9PWM1"/>
<reference evidence="6 7" key="1">
    <citation type="submission" date="2016-10" db="EMBL/GenBank/DDBJ databases">
        <authorList>
            <person name="de Groot N.N."/>
        </authorList>
    </citation>
    <scope>NUCLEOTIDE SEQUENCE [LARGE SCALE GENOMIC DNA]</scope>
    <source>
        <strain evidence="6 7">DSM 15827</strain>
    </source>
</reference>
<dbReference type="Gene3D" id="2.10.270.10">
    <property type="entry name" value="Cholin Binding"/>
    <property type="match status" value="1"/>
</dbReference>
<evidence type="ECO:0000313" key="7">
    <source>
        <dbReference type="Proteomes" id="UP000198556"/>
    </source>
</evidence>
<evidence type="ECO:0000259" key="4">
    <source>
        <dbReference type="Pfam" id="PF01468"/>
    </source>
</evidence>
<dbReference type="InterPro" id="IPR002988">
    <property type="entry name" value="GA_module"/>
</dbReference>
<feature type="domain" description="Protein G-related albumin-binding (GA) module" evidence="4">
    <location>
        <begin position="109"/>
        <end position="161"/>
    </location>
</feature>
<feature type="domain" description="Protein G-related albumin-binding (GA) module" evidence="4">
    <location>
        <begin position="170"/>
        <end position="222"/>
    </location>
</feature>
<proteinExistence type="predicted"/>
<evidence type="ECO:0008006" key="8">
    <source>
        <dbReference type="Google" id="ProtNLM"/>
    </source>
</evidence>
<name>A0A1H9PWM1_9LACT</name>
<dbReference type="Pfam" id="PF18033">
    <property type="entry name" value="SpuA_C"/>
    <property type="match status" value="1"/>
</dbReference>